<name>A0A075GJA6_9ARCH</name>
<dbReference type="NCBIfam" id="TIGR01972">
    <property type="entry name" value="NDH_I_M"/>
    <property type="match status" value="1"/>
</dbReference>
<comment type="similarity">
    <text evidence="2">Belongs to the complex I subunit 4 family.</text>
</comment>
<gene>
    <name evidence="9" type="primary">nuoM</name>
</gene>
<dbReference type="AlphaFoldDB" id="A0A075GJA6"/>
<dbReference type="PRINTS" id="PR01437">
    <property type="entry name" value="NUOXDRDTASE4"/>
</dbReference>
<accession>A0A075GJA6</accession>
<evidence type="ECO:0000256" key="6">
    <source>
        <dbReference type="ARBA" id="ARBA00023136"/>
    </source>
</evidence>
<feature type="transmembrane region" description="Helical" evidence="7">
    <location>
        <begin position="234"/>
        <end position="257"/>
    </location>
</feature>
<dbReference type="InterPro" id="IPR010227">
    <property type="entry name" value="NADH_Q_OxRdtase_chainM/4"/>
</dbReference>
<keyword evidence="5 7" id="KW-1133">Transmembrane helix</keyword>
<dbReference type="GO" id="GO:0008137">
    <property type="term" value="F:NADH dehydrogenase (ubiquinone) activity"/>
    <property type="evidence" value="ECO:0007669"/>
    <property type="project" value="InterPro"/>
</dbReference>
<dbReference type="GO" id="GO:0042773">
    <property type="term" value="P:ATP synthesis coupled electron transport"/>
    <property type="evidence" value="ECO:0007669"/>
    <property type="project" value="InterPro"/>
</dbReference>
<dbReference type="InterPro" id="IPR003918">
    <property type="entry name" value="NADH_UbQ_OxRdtase"/>
</dbReference>
<protein>
    <submittedName>
        <fullName evidence="9">NADH-quinone oxidoreductase subunit M (NuoM)</fullName>
        <ecNumber evidence="9">1.6.5.3</ecNumber>
    </submittedName>
</protein>
<feature type="transmembrane region" description="Helical" evidence="7">
    <location>
        <begin position="359"/>
        <end position="379"/>
    </location>
</feature>
<evidence type="ECO:0000313" key="9">
    <source>
        <dbReference type="EMBL" id="AIF04044.1"/>
    </source>
</evidence>
<keyword evidence="3" id="KW-1003">Cell membrane</keyword>
<feature type="transmembrane region" description="Helical" evidence="7">
    <location>
        <begin position="442"/>
        <end position="462"/>
    </location>
</feature>
<evidence type="ECO:0000256" key="2">
    <source>
        <dbReference type="ARBA" id="ARBA00009025"/>
    </source>
</evidence>
<sequence>MEFALLQAVFLPLLLSPVAYILGRKYGTNVVMWFTFGILLYCTILIINATLGGTYEEHYPWTTMFGEFGFLLDGLAAPFAIIIYVLCTILAIYSKPYMIHKFEHLFKEHYHQNADSTEGQTTAVIESSALKTYINNQSGIYFAMFLVFSMGMLGTVLSTNLIEFYIFFEVMLIPSFFLIAWYGDGARRRIALMFFFWTHVGAVVLLLGFLAIGLSVGSFDFADIVEAEIPQDVVVISAVAILLGLGVKLAAFIFHIWLPYAHGAAPTPISALLSPAMIGIGAYGVFRLIIEFLPQTYADLSIVLTIWGVATMFYGGAMALMQDDFKRLLAYSSISQMGYLLFGLGSLSAYGLAGTEMMYISHALGKGLLFMTAGVLIVNVGTRSISKLGGLAGKMPITAVCAVIGALTIMGVPPTSGFMGEWMLFYGALETAIEEGNDLRSVMFALGLVATVLTMSYMLWMLKRVFFGKLPENLSNVKDGSWYMLAPMMVLAGFTMVVGIYPDIFLSQIMPYMQGVLGV</sequence>
<feature type="transmembrane region" description="Helical" evidence="7">
    <location>
        <begin position="75"/>
        <end position="93"/>
    </location>
</feature>
<feature type="transmembrane region" description="Helical" evidence="7">
    <location>
        <begin position="190"/>
        <end position="214"/>
    </location>
</feature>
<feature type="transmembrane region" description="Helical" evidence="7">
    <location>
        <begin position="328"/>
        <end position="353"/>
    </location>
</feature>
<dbReference type="PANTHER" id="PTHR42703">
    <property type="entry name" value="NADH DEHYDROGENASE"/>
    <property type="match status" value="1"/>
</dbReference>
<keyword evidence="9" id="KW-0560">Oxidoreductase</keyword>
<dbReference type="InterPro" id="IPR001750">
    <property type="entry name" value="ND/Mrp_TM"/>
</dbReference>
<feature type="transmembrane region" description="Helical" evidence="7">
    <location>
        <begin position="6"/>
        <end position="23"/>
    </location>
</feature>
<evidence type="ECO:0000256" key="3">
    <source>
        <dbReference type="ARBA" id="ARBA00022475"/>
    </source>
</evidence>
<dbReference type="PANTHER" id="PTHR42703:SF1">
    <property type="entry name" value="NA(+)_H(+) ANTIPORTER SUBUNIT D1"/>
    <property type="match status" value="1"/>
</dbReference>
<evidence type="ECO:0000256" key="4">
    <source>
        <dbReference type="ARBA" id="ARBA00022692"/>
    </source>
</evidence>
<dbReference type="GO" id="GO:0016491">
    <property type="term" value="F:oxidoreductase activity"/>
    <property type="evidence" value="ECO:0007669"/>
    <property type="project" value="UniProtKB-KW"/>
</dbReference>
<dbReference type="GO" id="GO:0005886">
    <property type="term" value="C:plasma membrane"/>
    <property type="evidence" value="ECO:0007669"/>
    <property type="project" value="UniProtKB-SubCell"/>
</dbReference>
<dbReference type="InterPro" id="IPR050586">
    <property type="entry name" value="CPA3_Na-H_Antiporter_D"/>
</dbReference>
<evidence type="ECO:0000259" key="8">
    <source>
        <dbReference type="Pfam" id="PF00361"/>
    </source>
</evidence>
<feature type="transmembrane region" description="Helical" evidence="7">
    <location>
        <begin position="140"/>
        <end position="158"/>
    </location>
</feature>
<keyword evidence="4 7" id="KW-0812">Transmembrane</keyword>
<dbReference type="EC" id="1.6.5.3" evidence="9"/>
<comment type="subcellular location">
    <subcellularLocation>
        <location evidence="1">Cell membrane</location>
        <topology evidence="1">Multi-pass membrane protein</topology>
    </subcellularLocation>
</comment>
<feature type="domain" description="NADH:quinone oxidoreductase/Mrp antiporter transmembrane" evidence="8">
    <location>
        <begin position="158"/>
        <end position="430"/>
    </location>
</feature>
<feature type="transmembrane region" description="Helical" evidence="7">
    <location>
        <begin position="30"/>
        <end position="55"/>
    </location>
</feature>
<organism evidence="9">
    <name type="scientific">uncultured marine thaumarchaeote KM3_16_G02</name>
    <dbReference type="NCBI Taxonomy" id="1456045"/>
    <lineage>
        <taxon>Archaea</taxon>
        <taxon>Nitrososphaerota</taxon>
        <taxon>environmental samples</taxon>
    </lineage>
</organism>
<dbReference type="Pfam" id="PF00361">
    <property type="entry name" value="Proton_antipo_M"/>
    <property type="match status" value="1"/>
</dbReference>
<feature type="transmembrane region" description="Helical" evidence="7">
    <location>
        <begin position="302"/>
        <end position="321"/>
    </location>
</feature>
<keyword evidence="6 7" id="KW-0472">Membrane</keyword>
<evidence type="ECO:0000256" key="1">
    <source>
        <dbReference type="ARBA" id="ARBA00004651"/>
    </source>
</evidence>
<feature type="transmembrane region" description="Helical" evidence="7">
    <location>
        <begin position="269"/>
        <end position="290"/>
    </location>
</feature>
<reference evidence="9" key="1">
    <citation type="journal article" date="2014" name="Genome Biol. Evol.">
        <title>Pangenome evidence for extensive interdomain horizontal transfer affecting lineage core and shell genes in uncultured planktonic thaumarchaeota and euryarchaeota.</title>
        <authorList>
            <person name="Deschamps P."/>
            <person name="Zivanovic Y."/>
            <person name="Moreira D."/>
            <person name="Rodriguez-Valera F."/>
            <person name="Lopez-Garcia P."/>
        </authorList>
    </citation>
    <scope>NUCLEOTIDE SEQUENCE</scope>
</reference>
<feature type="transmembrane region" description="Helical" evidence="7">
    <location>
        <begin position="164"/>
        <end position="183"/>
    </location>
</feature>
<dbReference type="EMBL" id="KF900697">
    <property type="protein sequence ID" value="AIF04044.1"/>
    <property type="molecule type" value="Genomic_DNA"/>
</dbReference>
<evidence type="ECO:0000256" key="5">
    <source>
        <dbReference type="ARBA" id="ARBA00022989"/>
    </source>
</evidence>
<proteinExistence type="inferred from homology"/>
<evidence type="ECO:0000256" key="7">
    <source>
        <dbReference type="SAM" id="Phobius"/>
    </source>
</evidence>
<feature type="transmembrane region" description="Helical" evidence="7">
    <location>
        <begin position="482"/>
        <end position="501"/>
    </location>
</feature>